<organism evidence="1 2">
    <name type="scientific">Peronosclerospora sorghi</name>
    <dbReference type="NCBI Taxonomy" id="230839"/>
    <lineage>
        <taxon>Eukaryota</taxon>
        <taxon>Sar</taxon>
        <taxon>Stramenopiles</taxon>
        <taxon>Oomycota</taxon>
        <taxon>Peronosporomycetes</taxon>
        <taxon>Peronosporales</taxon>
        <taxon>Peronosporaceae</taxon>
        <taxon>Peronosclerospora</taxon>
    </lineage>
</organism>
<sequence>MLSLVGMQKYTHLDAAESYGTEFASVGLEWAVSFVATGEVVTMPITTFIWFLAQPRVQYAMAKDGFLPDVFAAIDERGCLVRGTLVCGAGATVLAVFVQFHVLWNFISSGILVAFNLTNTSLLLLRA</sequence>
<comment type="caution">
    <text evidence="1">The sequence shown here is derived from an EMBL/GenBank/DDBJ whole genome shotgun (WGS) entry which is preliminary data.</text>
</comment>
<evidence type="ECO:0000313" key="1">
    <source>
        <dbReference type="EMBL" id="KAI9907528.1"/>
    </source>
</evidence>
<evidence type="ECO:0000313" key="2">
    <source>
        <dbReference type="Proteomes" id="UP001163321"/>
    </source>
</evidence>
<reference evidence="1 2" key="1">
    <citation type="journal article" date="2022" name="bioRxiv">
        <title>The genome of the oomycete Peronosclerospora sorghi, a cosmopolitan pathogen of maize and sorghum, is inflated with dispersed pseudogenes.</title>
        <authorList>
            <person name="Fletcher K."/>
            <person name="Martin F."/>
            <person name="Isakeit T."/>
            <person name="Cavanaugh K."/>
            <person name="Magill C."/>
            <person name="Michelmore R."/>
        </authorList>
    </citation>
    <scope>NUCLEOTIDE SEQUENCE [LARGE SCALE GENOMIC DNA]</scope>
    <source>
        <strain evidence="1">P6</strain>
    </source>
</reference>
<keyword evidence="2" id="KW-1185">Reference proteome</keyword>
<gene>
    <name evidence="1" type="ORF">PsorP6_003745</name>
</gene>
<proteinExistence type="predicted"/>
<protein>
    <submittedName>
        <fullName evidence="1">Uncharacterized protein</fullName>
    </submittedName>
</protein>
<dbReference type="Proteomes" id="UP001163321">
    <property type="component" value="Chromosome 8"/>
</dbReference>
<accession>A0ACC0VNS1</accession>
<dbReference type="EMBL" id="CM047587">
    <property type="protein sequence ID" value="KAI9907528.1"/>
    <property type="molecule type" value="Genomic_DNA"/>
</dbReference>
<name>A0ACC0VNS1_9STRA</name>